<dbReference type="eggNOG" id="COG0451">
    <property type="taxonomic scope" value="Bacteria"/>
</dbReference>
<dbReference type="Pfam" id="PF01370">
    <property type="entry name" value="Epimerase"/>
    <property type="match status" value="1"/>
</dbReference>
<evidence type="ECO:0000256" key="9">
    <source>
        <dbReference type="ARBA" id="ARBA00023235"/>
    </source>
</evidence>
<proteinExistence type="inferred from homology"/>
<dbReference type="Gene3D" id="3.40.50.720">
    <property type="entry name" value="NAD(P)-binding Rossmann-like Domain"/>
    <property type="match status" value="1"/>
</dbReference>
<dbReference type="InterPro" id="IPR001509">
    <property type="entry name" value="Epimerase_deHydtase"/>
</dbReference>
<evidence type="ECO:0000256" key="3">
    <source>
        <dbReference type="ARBA" id="ARBA00004947"/>
    </source>
</evidence>
<evidence type="ECO:0000313" key="14">
    <source>
        <dbReference type="Proteomes" id="UP000014227"/>
    </source>
</evidence>
<evidence type="ECO:0000256" key="2">
    <source>
        <dbReference type="ARBA" id="ARBA00001911"/>
    </source>
</evidence>
<feature type="domain" description="NAD-dependent epimerase/dehydratase" evidence="12">
    <location>
        <begin position="3"/>
        <end position="219"/>
    </location>
</feature>
<dbReference type="PANTHER" id="PTHR43725">
    <property type="entry name" value="UDP-GLUCOSE 4-EPIMERASE"/>
    <property type="match status" value="1"/>
</dbReference>
<accession>S0ETM4</accession>
<evidence type="ECO:0000256" key="11">
    <source>
        <dbReference type="ARBA" id="ARBA00033067"/>
    </source>
</evidence>
<keyword evidence="14" id="KW-1185">Reference proteome</keyword>
<dbReference type="KEGG" id="ccz:CCALI_01048"/>
<evidence type="ECO:0000256" key="6">
    <source>
        <dbReference type="ARBA" id="ARBA00018569"/>
    </source>
</evidence>
<comment type="catalytic activity">
    <reaction evidence="1">
        <text>UDP-alpha-D-glucose = UDP-alpha-D-galactose</text>
        <dbReference type="Rhea" id="RHEA:22168"/>
        <dbReference type="ChEBI" id="CHEBI:58885"/>
        <dbReference type="ChEBI" id="CHEBI:66914"/>
        <dbReference type="EC" id="5.1.3.2"/>
    </reaction>
</comment>
<dbReference type="GO" id="GO:0006012">
    <property type="term" value="P:galactose metabolic process"/>
    <property type="evidence" value="ECO:0007669"/>
    <property type="project" value="UniProtKB-KW"/>
</dbReference>
<dbReference type="HOGENOM" id="CLU_065334_0_0_0"/>
<dbReference type="PANTHER" id="PTHR43725:SF47">
    <property type="entry name" value="UDP-GLUCOSE 4-EPIMERASE"/>
    <property type="match status" value="1"/>
</dbReference>
<keyword evidence="9" id="KW-0413">Isomerase</keyword>
<evidence type="ECO:0000256" key="5">
    <source>
        <dbReference type="ARBA" id="ARBA00013189"/>
    </source>
</evidence>
<evidence type="ECO:0000256" key="8">
    <source>
        <dbReference type="ARBA" id="ARBA00023144"/>
    </source>
</evidence>
<name>S0ETM4_CHTCT</name>
<dbReference type="EMBL" id="HF951689">
    <property type="protein sequence ID" value="CCW34870.1"/>
    <property type="molecule type" value="Genomic_DNA"/>
</dbReference>
<evidence type="ECO:0000256" key="4">
    <source>
        <dbReference type="ARBA" id="ARBA00007637"/>
    </source>
</evidence>
<dbReference type="InParanoid" id="S0ETM4"/>
<evidence type="ECO:0000256" key="7">
    <source>
        <dbReference type="ARBA" id="ARBA00023027"/>
    </source>
</evidence>
<dbReference type="Proteomes" id="UP000014227">
    <property type="component" value="Chromosome I"/>
</dbReference>
<evidence type="ECO:0000313" key="13">
    <source>
        <dbReference type="EMBL" id="CCW34870.1"/>
    </source>
</evidence>
<evidence type="ECO:0000256" key="10">
    <source>
        <dbReference type="ARBA" id="ARBA00031367"/>
    </source>
</evidence>
<dbReference type="InterPro" id="IPR036291">
    <property type="entry name" value="NAD(P)-bd_dom_sf"/>
</dbReference>
<protein>
    <recommendedName>
        <fullName evidence="6">UDP-glucose 4-epimerase</fullName>
        <ecNumber evidence="5">5.1.3.2</ecNumber>
    </recommendedName>
    <alternativeName>
        <fullName evidence="11">Galactowaldenase</fullName>
    </alternativeName>
    <alternativeName>
        <fullName evidence="10">UDP-galactose 4-epimerase</fullName>
    </alternativeName>
</protein>
<comment type="cofactor">
    <cofactor evidence="2">
        <name>NAD(+)</name>
        <dbReference type="ChEBI" id="CHEBI:57540"/>
    </cofactor>
</comment>
<dbReference type="PATRIC" id="fig|1303518.3.peg.1064"/>
<evidence type="ECO:0000259" key="12">
    <source>
        <dbReference type="Pfam" id="PF01370"/>
    </source>
</evidence>
<keyword evidence="8" id="KW-0299">Galactose metabolism</keyword>
<dbReference type="AlphaFoldDB" id="S0ETM4"/>
<keyword evidence="8" id="KW-0119">Carbohydrate metabolism</keyword>
<dbReference type="GO" id="GO:0005829">
    <property type="term" value="C:cytosol"/>
    <property type="evidence" value="ECO:0007669"/>
    <property type="project" value="TreeGrafter"/>
</dbReference>
<dbReference type="RefSeq" id="WP_016482419.1">
    <property type="nucleotide sequence ID" value="NC_021487.1"/>
</dbReference>
<comment type="pathway">
    <text evidence="3">Carbohydrate metabolism; galactose metabolism.</text>
</comment>
<dbReference type="EC" id="5.1.3.2" evidence="5"/>
<dbReference type="STRING" id="454171.CP488_00108"/>
<dbReference type="SUPFAM" id="SSF51735">
    <property type="entry name" value="NAD(P)-binding Rossmann-fold domains"/>
    <property type="match status" value="1"/>
</dbReference>
<comment type="similarity">
    <text evidence="4">Belongs to the NAD(P)-dependent epimerase/dehydratase family.</text>
</comment>
<dbReference type="GO" id="GO:0003978">
    <property type="term" value="F:UDP-glucose 4-epimerase activity"/>
    <property type="evidence" value="ECO:0007669"/>
    <property type="project" value="UniProtKB-EC"/>
</dbReference>
<reference evidence="14" key="1">
    <citation type="submission" date="2013-03" db="EMBL/GenBank/DDBJ databases">
        <title>Genome sequence of Chthonomonas calidirosea, the first sequenced genome from the Armatimonadetes phylum (formally candidate division OP10).</title>
        <authorList>
            <person name="Lee K.C.Y."/>
            <person name="Morgan X.C."/>
            <person name="Dunfield P.F."/>
            <person name="Tamas I."/>
            <person name="Houghton K.M."/>
            <person name="Vyssotski M."/>
            <person name="Ryan J.L.J."/>
            <person name="Lagutin K."/>
            <person name="McDonald I.R."/>
            <person name="Stott M.B."/>
        </authorList>
    </citation>
    <scope>NUCLEOTIDE SEQUENCE [LARGE SCALE GENOMIC DNA]</scope>
    <source>
        <strain evidence="14">DSM 23976 / ICMP 18418 / T49</strain>
    </source>
</reference>
<sequence>MKILIIGGTGLISTAITNQLHERGADLTLYNRGRTQVRIPPGVKILHGDRRNYAEFEKQMQEAGPFDCVIDMVGFVPEDAESVIRAFRGRIEQFIFCSTVCVYGGPATRYPIREDEPRRPVTGYGANKAKCEDILLEAGQRGDFAVTIMRPSQTYGEGGTIVHSLGWRTTYIDRMRKGKPIIVHGDGSCLWAACHISDVAKGFIGAIGNPLAYGRCYNVTGEEWMTWNRYHEGVAEALGVPLPRLVHIPADVMAQIAPKRFSISIEIFQYPSIFDNRAAQADLGFEYTIPWVEGVKRTVAWLDAHGKIENSDEDPFDDRVIEAWERHGKMLAEELAALDA</sequence>
<keyword evidence="7" id="KW-0520">NAD</keyword>
<gene>
    <name evidence="13" type="ORF">CCALI_01048</name>
</gene>
<evidence type="ECO:0000256" key="1">
    <source>
        <dbReference type="ARBA" id="ARBA00000083"/>
    </source>
</evidence>
<organism evidence="13 14">
    <name type="scientific">Chthonomonas calidirosea (strain DSM 23976 / ICMP 18418 / T49)</name>
    <dbReference type="NCBI Taxonomy" id="1303518"/>
    <lineage>
        <taxon>Bacteria</taxon>
        <taxon>Bacillati</taxon>
        <taxon>Armatimonadota</taxon>
        <taxon>Chthonomonadia</taxon>
        <taxon>Chthonomonadales</taxon>
        <taxon>Chthonomonadaceae</taxon>
        <taxon>Chthonomonas</taxon>
    </lineage>
</organism>
<dbReference type="OrthoDB" id="9776016at2"/>